<evidence type="ECO:0000313" key="1">
    <source>
        <dbReference type="EMBL" id="QDV31574.1"/>
    </source>
</evidence>
<dbReference type="KEGG" id="peh:Spb1_35190"/>
<evidence type="ECO:0000313" key="2">
    <source>
        <dbReference type="Proteomes" id="UP000315349"/>
    </source>
</evidence>
<sequence length="94" mass="10419">MVPATDRLSQVGTRSEAQIHSEGCLARVIEQQTAKLPSDLWLWASLGSMGASLYFQYQGRRNEALFVGQWAAPLLLVGVYNKLVKIAGSDRIQR</sequence>
<dbReference type="EMBL" id="CP036299">
    <property type="protein sequence ID" value="QDV31574.1"/>
    <property type="molecule type" value="Genomic_DNA"/>
</dbReference>
<gene>
    <name evidence="1" type="ORF">Spb1_35190</name>
</gene>
<keyword evidence="2" id="KW-1185">Reference proteome</keyword>
<name>A0A518GSL0_9PLAN</name>
<dbReference type="Proteomes" id="UP000315349">
    <property type="component" value="Chromosome"/>
</dbReference>
<organism evidence="1 2">
    <name type="scientific">Planctopirus ephydatiae</name>
    <dbReference type="NCBI Taxonomy" id="2528019"/>
    <lineage>
        <taxon>Bacteria</taxon>
        <taxon>Pseudomonadati</taxon>
        <taxon>Planctomycetota</taxon>
        <taxon>Planctomycetia</taxon>
        <taxon>Planctomycetales</taxon>
        <taxon>Planctomycetaceae</taxon>
        <taxon>Planctopirus</taxon>
    </lineage>
</organism>
<dbReference type="RefSeq" id="WP_145302670.1">
    <property type="nucleotide sequence ID" value="NZ_CP036299.1"/>
</dbReference>
<accession>A0A518GSL0</accession>
<dbReference type="OrthoDB" id="288286at2"/>
<dbReference type="AlphaFoldDB" id="A0A518GSL0"/>
<reference evidence="1 2" key="1">
    <citation type="submission" date="2019-02" db="EMBL/GenBank/DDBJ databases">
        <title>Deep-cultivation of Planctomycetes and their phenomic and genomic characterization uncovers novel biology.</title>
        <authorList>
            <person name="Wiegand S."/>
            <person name="Jogler M."/>
            <person name="Boedeker C."/>
            <person name="Pinto D."/>
            <person name="Vollmers J."/>
            <person name="Rivas-Marin E."/>
            <person name="Kohn T."/>
            <person name="Peeters S.H."/>
            <person name="Heuer A."/>
            <person name="Rast P."/>
            <person name="Oberbeckmann S."/>
            <person name="Bunk B."/>
            <person name="Jeske O."/>
            <person name="Meyerdierks A."/>
            <person name="Storesund J.E."/>
            <person name="Kallscheuer N."/>
            <person name="Luecker S."/>
            <person name="Lage O.M."/>
            <person name="Pohl T."/>
            <person name="Merkel B.J."/>
            <person name="Hornburger P."/>
            <person name="Mueller R.-W."/>
            <person name="Bruemmer F."/>
            <person name="Labrenz M."/>
            <person name="Spormann A.M."/>
            <person name="Op den Camp H."/>
            <person name="Overmann J."/>
            <person name="Amann R."/>
            <person name="Jetten M.S.M."/>
            <person name="Mascher T."/>
            <person name="Medema M.H."/>
            <person name="Devos D.P."/>
            <person name="Kaster A.-K."/>
            <person name="Ovreas L."/>
            <person name="Rohde M."/>
            <person name="Galperin M.Y."/>
            <person name="Jogler C."/>
        </authorList>
    </citation>
    <scope>NUCLEOTIDE SEQUENCE [LARGE SCALE GENOMIC DNA]</scope>
    <source>
        <strain evidence="1 2">Spb1</strain>
    </source>
</reference>
<proteinExistence type="predicted"/>
<protein>
    <submittedName>
        <fullName evidence="1">Uncharacterized protein</fullName>
    </submittedName>
</protein>